<organism evidence="1 2">
    <name type="scientific">Scortum barcoo</name>
    <name type="common">barcoo grunter</name>
    <dbReference type="NCBI Taxonomy" id="214431"/>
    <lineage>
        <taxon>Eukaryota</taxon>
        <taxon>Metazoa</taxon>
        <taxon>Chordata</taxon>
        <taxon>Craniata</taxon>
        <taxon>Vertebrata</taxon>
        <taxon>Euteleostomi</taxon>
        <taxon>Actinopterygii</taxon>
        <taxon>Neopterygii</taxon>
        <taxon>Teleostei</taxon>
        <taxon>Neoteleostei</taxon>
        <taxon>Acanthomorphata</taxon>
        <taxon>Eupercaria</taxon>
        <taxon>Centrarchiformes</taxon>
        <taxon>Terapontoidei</taxon>
        <taxon>Terapontidae</taxon>
        <taxon>Scortum</taxon>
    </lineage>
</organism>
<feature type="non-terminal residue" evidence="1">
    <location>
        <position position="642"/>
    </location>
</feature>
<protein>
    <submittedName>
        <fullName evidence="1">Uncharacterized protein</fullName>
    </submittedName>
</protein>
<proteinExistence type="predicted"/>
<evidence type="ECO:0000313" key="1">
    <source>
        <dbReference type="EMBL" id="KAI3374049.1"/>
    </source>
</evidence>
<gene>
    <name evidence="1" type="ORF">L3Q82_022613</name>
</gene>
<comment type="caution">
    <text evidence="1">The sequence shown here is derived from an EMBL/GenBank/DDBJ whole genome shotgun (WGS) entry which is preliminary data.</text>
</comment>
<reference evidence="1" key="1">
    <citation type="submission" date="2022-04" db="EMBL/GenBank/DDBJ databases">
        <title>Jade perch genome.</title>
        <authorList>
            <person name="Chao B."/>
        </authorList>
    </citation>
    <scope>NUCLEOTIDE SEQUENCE</scope>
    <source>
        <strain evidence="1">CB-2022</strain>
    </source>
</reference>
<keyword evidence="2" id="KW-1185">Reference proteome</keyword>
<accession>A0ACB8X2T6</accession>
<dbReference type="EMBL" id="CM041534">
    <property type="protein sequence ID" value="KAI3374049.1"/>
    <property type="molecule type" value="Genomic_DNA"/>
</dbReference>
<sequence>MCPLILTSPECLLSLDNKLDELRSRMAFQRDIKNCNVLVFTETWLDPSIPDSAIVPEGLSIHRQDRTINSGKSKGGGVCFMVNNKWCSDVEIISTGCSPDLEHLMIRCRPYYLPCEFTSVVMTAVYVPPHADNNKAMDELYGVIDRTERSRPEAAFIVAGDFNSANLRKVLPRYHQHISCPRMRGENTLDHVYTPYKGHWSDQSDSALRATASARRSGVCLRTRDINTYTDAVIGYIGKCIDDVVPRITVQTFPNQKPWVNGEVRAKLKARTDAYNSGDLEEYRKSRYALRRAISSAKRQYRDKVESHYKGSNTRSMWAGLKTLTDYKKKISSAEVMSASLPDELNTFYARFESTSPAVEVQKAQEEDHCPPVISRADVCRTLKRINTRKAPGPDGIPGRALKVCADQLADVFADIFNMSLLQSVVPTCFKETIIVPVPKKTKILSLNDYRPVALTSTIMKCFERLVKSFITSSIPDSLDPLQFAYRPNRSTEDAIALTLHTALSHLDQRDTYLQHHQICWTATTVIGLITGDDEDGLHREEVRALTSWCQDNNLHLNVSKTKELIVDFRRRQREEHTPPSPSTGLRWRESTASGSSGFTSVRTSPGLITLTLSQSQPDSGSSSSAGCGGSTWTQGSSAAST</sequence>
<evidence type="ECO:0000313" key="2">
    <source>
        <dbReference type="Proteomes" id="UP000831701"/>
    </source>
</evidence>
<name>A0ACB8X2T6_9TELE</name>
<dbReference type="Proteomes" id="UP000831701">
    <property type="component" value="Chromosome 4"/>
</dbReference>